<accession>A0A3D9AX88</accession>
<evidence type="ECO:0000313" key="1">
    <source>
        <dbReference type="EMBL" id="REC45486.1"/>
    </source>
</evidence>
<reference evidence="1 2" key="1">
    <citation type="submission" date="2018-06" db="EMBL/GenBank/DDBJ databases">
        <title>Novel Chryseobacterium species.</title>
        <authorList>
            <person name="Newman J."/>
            <person name="Hugo C."/>
            <person name="Oosthuizen L."/>
            <person name="Charimba G."/>
        </authorList>
    </citation>
    <scope>NUCLEOTIDE SEQUENCE [LARGE SCALE GENOMIC DNA]</scope>
    <source>
        <strain evidence="1 2">7_F195</strain>
    </source>
</reference>
<comment type="caution">
    <text evidence="1">The sequence shown here is derived from an EMBL/GenBank/DDBJ whole genome shotgun (WGS) entry which is preliminary data.</text>
</comment>
<dbReference type="Proteomes" id="UP000256257">
    <property type="component" value="Unassembled WGS sequence"/>
</dbReference>
<protein>
    <submittedName>
        <fullName evidence="1">Uncharacterized protein</fullName>
    </submittedName>
</protein>
<sequence>MRVLLVYKLITADCHQICFGFTIQISDRICPEVNKVEPDTKSKEKFKFYMIFILPILKKNLSQKARGFISLNNRSGNLKSVWTLKK</sequence>
<proteinExistence type="predicted"/>
<dbReference type="EMBL" id="QNVV01000016">
    <property type="protein sequence ID" value="REC45486.1"/>
    <property type="molecule type" value="Genomic_DNA"/>
</dbReference>
<dbReference type="AlphaFoldDB" id="A0A3D9AX88"/>
<evidence type="ECO:0000313" key="2">
    <source>
        <dbReference type="Proteomes" id="UP000256257"/>
    </source>
</evidence>
<name>A0A3D9AX88_9FLAO</name>
<organism evidence="1 2">
    <name type="scientific">Chryseobacterium pennipullorum</name>
    <dbReference type="NCBI Taxonomy" id="2258963"/>
    <lineage>
        <taxon>Bacteria</taxon>
        <taxon>Pseudomonadati</taxon>
        <taxon>Bacteroidota</taxon>
        <taxon>Flavobacteriia</taxon>
        <taxon>Flavobacteriales</taxon>
        <taxon>Weeksellaceae</taxon>
        <taxon>Chryseobacterium group</taxon>
        <taxon>Chryseobacterium</taxon>
    </lineage>
</organism>
<gene>
    <name evidence="1" type="ORF">DRF67_16265</name>
</gene>
<keyword evidence="2" id="KW-1185">Reference proteome</keyword>